<dbReference type="InterPro" id="IPR014729">
    <property type="entry name" value="Rossmann-like_a/b/a_fold"/>
</dbReference>
<dbReference type="Pfam" id="PF08264">
    <property type="entry name" value="Anticodon_1"/>
    <property type="match status" value="1"/>
</dbReference>
<dbReference type="Pfam" id="PF13499">
    <property type="entry name" value="EF-hand_7"/>
    <property type="match status" value="1"/>
</dbReference>
<organism evidence="13 14">
    <name type="scientific">Polarella glacialis</name>
    <name type="common">Dinoflagellate</name>
    <dbReference type="NCBI Taxonomy" id="89957"/>
    <lineage>
        <taxon>Eukaryota</taxon>
        <taxon>Sar</taxon>
        <taxon>Alveolata</taxon>
        <taxon>Dinophyceae</taxon>
        <taxon>Suessiales</taxon>
        <taxon>Suessiaceae</taxon>
        <taxon>Polarella</taxon>
    </lineage>
</organism>
<evidence type="ECO:0000256" key="5">
    <source>
        <dbReference type="ARBA" id="ARBA00022837"/>
    </source>
</evidence>
<dbReference type="InterPro" id="IPR018247">
    <property type="entry name" value="EF_Hand_1_Ca_BS"/>
</dbReference>
<keyword evidence="6 11" id="KW-0067">ATP-binding</keyword>
<dbReference type="InterPro" id="IPR023586">
    <property type="entry name" value="Ile-tRNA-ligase_type2"/>
</dbReference>
<dbReference type="CDD" id="cd00051">
    <property type="entry name" value="EFh"/>
    <property type="match status" value="2"/>
</dbReference>
<reference evidence="13" key="1">
    <citation type="submission" date="2021-02" db="EMBL/GenBank/DDBJ databases">
        <authorList>
            <person name="Dougan E. K."/>
            <person name="Rhodes N."/>
            <person name="Thang M."/>
            <person name="Chan C."/>
        </authorList>
    </citation>
    <scope>NUCLEOTIDE SEQUENCE</scope>
</reference>
<sequence length="1434" mass="164444">MAGTNTFEPVLDKPHFPTEETKTLQYWKDIDAFQESLRQSKGKPPYVFYDGPPFATGLPHYGHILAGTIKDVVTRYAHQRGFHVERRFGWDCHGLPVEYEIDKKLGIKGRPDVMKMGIDKYNEECRSIVQRYTGEWKRVIERFGRWIDFDNDYKTMDLSFMESCWWVFKELFNKGLVYRAFRVMPYSTACGTPLSNFEVSQNYKEVSDPSIIVRFKVIDQAETYLLAWTTTPWTLPSNVALCVNPELTYLKLKNKADGVVWIIGKDRLAWVCSSVKKDAKKDFDIIEEMKGKEMVGMAYEPLFDYFKGKALPKAWHVVSDGYVTTEAGTCVVHQAPAFGEDDNRVCLAAGIILKDGTGMICPIDDSGCYTDEVPDFKGQHVKAADKDIKEMLKKKGQLVYNGNEVHNYPHCWRSDTPLIYKAVPSWFIKVEDARAKLIASNNETYWVPAFVKEKRFHNWLTEARDWCVSRNRYWGTPIPLWVSSDFEEVVCIGSVAELEEHAGRKITDIHRHLIDDIQIPSKMGKGMLKRIDEVFDCWFESGSMPYASKHYPFEGKDDFEKTFPAQFIAEGLDQTRGWFYTLMVLSTHLFGKAPFQNLIVNGLVLASDGKKMSKRLQNYPDPQEIVESHGADAVRMYMCNSAVVRAEPLKFKEDGVRDVVKDVFLPWFNAYRFLVQESYRYEGAAGVMFKPDSKRVLASDNVMDQWINASCNDLIKFVREEMEAYRLYTVVPRLLSFLDNLTNWYIRLNRDRMRGNDGPEQAYTALCTLYSVLLNATVCLSPVTPFITEHIYQNLSRALPEGDPLKAKSVHFVMIPEPNLEAIKPDIVRAVERMQSVVELGRTCRERRKVGLKTPLRSMTIMNKSKEFMQDVQTLQKYIEEELNVMEVLFQSLAGEVSLAATLNFKALGKKLGKDMKKIQDAVKDLTQKQLEEFESSGKIEICGYSIEGEELALSRQVKDDGGRYSNINSCYEPMGSTHHDRPVWVSRDVQPLYIFHTGKSRWVISKRVDDGVKCFAFIQDNGNDPLKAAGSWCCMDADGQWRADPNIHLTPVPASSDTFVQLRMSLDAEMEKLGLIKPEYLKQLWKRLDFNGNGIVSLAEIDKMVVEMVGGGSWPDWLNNKPALMRAYKKTILVDGDGDDWVQKREFNSLLLNIFWFNKLWQIFAVMDEGHDRRIDAAEFARGMSSLGLRLSAQQAKVEFDKIDENHGGQVLFVEFCAYVRSRVHPDANRAVDADILSGEKCNQVLRKAHGHKATVRNVVTRKSVGLFDELEAKIKAIIADHSKLLDLWRQIDFNGNNVVSLAEIDKLVVESYPLLNHKPALMRAYKAAIRSVAGDHDDWVEKHEFKNLLANLFYFNKLFWIFENADQDKDRRLTYEEFKWCLNVGGAKMSETEVQRDFKKVDKNGGGIILFDEFCVYFTNKMCPECMQAFTA</sequence>
<dbReference type="CDD" id="cd07961">
    <property type="entry name" value="Anticodon_Ia_Ile_ABEc"/>
    <property type="match status" value="1"/>
</dbReference>
<feature type="domain" description="EF-hand" evidence="12">
    <location>
        <begin position="1355"/>
        <end position="1390"/>
    </location>
</feature>
<dbReference type="PANTHER" id="PTHR42780:SF1">
    <property type="entry name" value="ISOLEUCINE--TRNA LIGASE, CYTOPLASMIC"/>
    <property type="match status" value="1"/>
</dbReference>
<dbReference type="SUPFAM" id="SSF47473">
    <property type="entry name" value="EF-hand"/>
    <property type="match status" value="2"/>
</dbReference>
<keyword evidence="8 11" id="KW-0030">Aminoacyl-tRNA synthetase</keyword>
<dbReference type="OrthoDB" id="1706657at2759"/>
<evidence type="ECO:0000256" key="6">
    <source>
        <dbReference type="ARBA" id="ARBA00022840"/>
    </source>
</evidence>
<dbReference type="InterPro" id="IPR009080">
    <property type="entry name" value="tRNAsynth_Ia_anticodon-bd"/>
</dbReference>
<evidence type="ECO:0000259" key="12">
    <source>
        <dbReference type="PROSITE" id="PS50222"/>
    </source>
</evidence>
<dbReference type="Pfam" id="PF19302">
    <property type="entry name" value="DUF5915"/>
    <property type="match status" value="1"/>
</dbReference>
<dbReference type="CDD" id="cd00818">
    <property type="entry name" value="IleRS_core"/>
    <property type="match status" value="1"/>
</dbReference>
<dbReference type="FunFam" id="3.40.50.620:FF:000023">
    <property type="entry name" value="Isoleucyl-tRNA synthetase,cytoplasmic"/>
    <property type="match status" value="1"/>
</dbReference>
<proteinExistence type="inferred from homology"/>
<feature type="domain" description="EF-hand" evidence="12">
    <location>
        <begin position="1077"/>
        <end position="1112"/>
    </location>
</feature>
<comment type="catalytic activity">
    <reaction evidence="10">
        <text>tRNA(Ile) + L-isoleucine + ATP = L-isoleucyl-tRNA(Ile) + AMP + diphosphate</text>
        <dbReference type="Rhea" id="RHEA:11060"/>
        <dbReference type="Rhea" id="RHEA-COMP:9666"/>
        <dbReference type="Rhea" id="RHEA-COMP:9695"/>
        <dbReference type="ChEBI" id="CHEBI:30616"/>
        <dbReference type="ChEBI" id="CHEBI:33019"/>
        <dbReference type="ChEBI" id="CHEBI:58045"/>
        <dbReference type="ChEBI" id="CHEBI:78442"/>
        <dbReference type="ChEBI" id="CHEBI:78528"/>
        <dbReference type="ChEBI" id="CHEBI:456215"/>
        <dbReference type="EC" id="6.1.1.5"/>
    </reaction>
</comment>
<evidence type="ECO:0000256" key="3">
    <source>
        <dbReference type="ARBA" id="ARBA00022598"/>
    </source>
</evidence>
<dbReference type="GO" id="GO:0002161">
    <property type="term" value="F:aminoacyl-tRNA deacylase activity"/>
    <property type="evidence" value="ECO:0007669"/>
    <property type="project" value="InterPro"/>
</dbReference>
<dbReference type="EC" id="6.1.1.5" evidence="2"/>
<name>A0A813FS35_POLGL</name>
<keyword evidence="14" id="KW-1185">Reference proteome</keyword>
<evidence type="ECO:0000256" key="10">
    <source>
        <dbReference type="ARBA" id="ARBA00048359"/>
    </source>
</evidence>
<dbReference type="Pfam" id="PF00133">
    <property type="entry name" value="tRNA-synt_1"/>
    <property type="match status" value="1"/>
</dbReference>
<gene>
    <name evidence="13" type="ORF">PGLA1383_LOCUS33291</name>
</gene>
<dbReference type="Gene3D" id="3.40.50.620">
    <property type="entry name" value="HUPs"/>
    <property type="match status" value="2"/>
</dbReference>
<dbReference type="GO" id="GO:0005524">
    <property type="term" value="F:ATP binding"/>
    <property type="evidence" value="ECO:0007669"/>
    <property type="project" value="UniProtKB-KW"/>
</dbReference>
<dbReference type="InterPro" id="IPR013155">
    <property type="entry name" value="M/V/L/I-tRNA-synth_anticd-bd"/>
</dbReference>
<dbReference type="Proteomes" id="UP000654075">
    <property type="component" value="Unassembled WGS sequence"/>
</dbReference>
<accession>A0A813FS35</accession>
<dbReference type="SUPFAM" id="SSF52374">
    <property type="entry name" value="Nucleotidylyl transferase"/>
    <property type="match status" value="1"/>
</dbReference>
<evidence type="ECO:0000256" key="1">
    <source>
        <dbReference type="ARBA" id="ARBA00005594"/>
    </source>
</evidence>
<dbReference type="Gene3D" id="1.10.238.10">
    <property type="entry name" value="EF-hand"/>
    <property type="match status" value="3"/>
</dbReference>
<dbReference type="SUPFAM" id="SSF47323">
    <property type="entry name" value="Anticodon-binding domain of a subclass of class I aminoacyl-tRNA synthetases"/>
    <property type="match status" value="1"/>
</dbReference>
<keyword evidence="7 11" id="KW-0648">Protein biosynthesis</keyword>
<evidence type="ECO:0000256" key="11">
    <source>
        <dbReference type="RuleBase" id="RU363035"/>
    </source>
</evidence>
<dbReference type="GO" id="GO:0004822">
    <property type="term" value="F:isoleucine-tRNA ligase activity"/>
    <property type="evidence" value="ECO:0007669"/>
    <property type="project" value="UniProtKB-EC"/>
</dbReference>
<dbReference type="PRINTS" id="PR00984">
    <property type="entry name" value="TRNASYNTHILE"/>
</dbReference>
<keyword evidence="5" id="KW-0106">Calcium</keyword>
<feature type="domain" description="EF-hand" evidence="12">
    <location>
        <begin position="1156"/>
        <end position="1191"/>
    </location>
</feature>
<dbReference type="PANTHER" id="PTHR42780">
    <property type="entry name" value="SOLEUCYL-TRNA SYNTHETASE"/>
    <property type="match status" value="1"/>
</dbReference>
<comment type="similarity">
    <text evidence="1 11">Belongs to the class-I aminoacyl-tRNA synthetase family.</text>
</comment>
<evidence type="ECO:0000256" key="8">
    <source>
        <dbReference type="ARBA" id="ARBA00023146"/>
    </source>
</evidence>
<dbReference type="PROSITE" id="PS00178">
    <property type="entry name" value="AA_TRNA_LIGASE_I"/>
    <property type="match status" value="1"/>
</dbReference>
<evidence type="ECO:0000256" key="4">
    <source>
        <dbReference type="ARBA" id="ARBA00022741"/>
    </source>
</evidence>
<keyword evidence="4 11" id="KW-0547">Nucleotide-binding</keyword>
<evidence type="ECO:0000313" key="14">
    <source>
        <dbReference type="Proteomes" id="UP000654075"/>
    </source>
</evidence>
<dbReference type="NCBIfam" id="TIGR00392">
    <property type="entry name" value="ileS"/>
    <property type="match status" value="1"/>
</dbReference>
<protein>
    <recommendedName>
        <fullName evidence="2">isoleucine--tRNA ligase</fullName>
        <ecNumber evidence="2">6.1.1.5</ecNumber>
    </recommendedName>
    <alternativeName>
        <fullName evidence="9">Isoleucyl-tRNA synthetase</fullName>
    </alternativeName>
</protein>
<dbReference type="Gene3D" id="1.10.730.10">
    <property type="entry name" value="Isoleucyl-tRNA Synthetase, Domain 1"/>
    <property type="match status" value="1"/>
</dbReference>
<evidence type="ECO:0000256" key="7">
    <source>
        <dbReference type="ARBA" id="ARBA00022917"/>
    </source>
</evidence>
<dbReference type="EMBL" id="CAJNNV010025661">
    <property type="protein sequence ID" value="CAE8615577.1"/>
    <property type="molecule type" value="Genomic_DNA"/>
</dbReference>
<dbReference type="InterPro" id="IPR011992">
    <property type="entry name" value="EF-hand-dom_pair"/>
</dbReference>
<dbReference type="InterPro" id="IPR001412">
    <property type="entry name" value="aa-tRNA-synth_I_CS"/>
</dbReference>
<dbReference type="Pfam" id="PF13833">
    <property type="entry name" value="EF-hand_8"/>
    <property type="match status" value="1"/>
</dbReference>
<dbReference type="SUPFAM" id="SSF50677">
    <property type="entry name" value="ValRS/IleRS/LeuRS editing domain"/>
    <property type="match status" value="1"/>
</dbReference>
<dbReference type="GO" id="GO:0006428">
    <property type="term" value="P:isoleucyl-tRNA aminoacylation"/>
    <property type="evidence" value="ECO:0007669"/>
    <property type="project" value="InterPro"/>
</dbReference>
<dbReference type="InterPro" id="IPR009008">
    <property type="entry name" value="Val/Leu/Ile-tRNA-synth_edit"/>
</dbReference>
<evidence type="ECO:0000313" key="13">
    <source>
        <dbReference type="EMBL" id="CAE8615577.1"/>
    </source>
</evidence>
<evidence type="ECO:0000256" key="2">
    <source>
        <dbReference type="ARBA" id="ARBA00013165"/>
    </source>
</evidence>
<evidence type="ECO:0000256" key="9">
    <source>
        <dbReference type="ARBA" id="ARBA00032665"/>
    </source>
</evidence>
<dbReference type="InterPro" id="IPR002301">
    <property type="entry name" value="Ile-tRNA-ligase"/>
</dbReference>
<dbReference type="SMART" id="SM00054">
    <property type="entry name" value="EFh"/>
    <property type="match status" value="7"/>
</dbReference>
<dbReference type="OMA" id="LLTYWNT"/>
<dbReference type="GO" id="GO:0000049">
    <property type="term" value="F:tRNA binding"/>
    <property type="evidence" value="ECO:0007669"/>
    <property type="project" value="InterPro"/>
</dbReference>
<dbReference type="InterPro" id="IPR002300">
    <property type="entry name" value="aa-tRNA-synth_Ia"/>
</dbReference>
<comment type="caution">
    <text evidence="13">The sequence shown here is derived from an EMBL/GenBank/DDBJ whole genome shotgun (WGS) entry which is preliminary data.</text>
</comment>
<dbReference type="InterPro" id="IPR033709">
    <property type="entry name" value="Anticodon_Ile_ABEc"/>
</dbReference>
<dbReference type="InterPro" id="IPR002048">
    <property type="entry name" value="EF_hand_dom"/>
</dbReference>
<feature type="domain" description="EF-hand" evidence="12">
    <location>
        <begin position="1391"/>
        <end position="1426"/>
    </location>
</feature>
<dbReference type="FunFam" id="3.40.50.620:FF:000133">
    <property type="entry name" value="Isoleucyl-tRNA synthetase, cytoplasmic"/>
    <property type="match status" value="1"/>
</dbReference>
<keyword evidence="3 11" id="KW-0436">Ligase</keyword>
<dbReference type="PROSITE" id="PS00018">
    <property type="entry name" value="EF_HAND_1"/>
    <property type="match status" value="3"/>
</dbReference>
<dbReference type="PROSITE" id="PS50222">
    <property type="entry name" value="EF_HAND_2"/>
    <property type="match status" value="4"/>
</dbReference>
<dbReference type="FunFam" id="1.10.730.10:FF:000004">
    <property type="entry name" value="Isoleucyl-tRNA synthetase, cytoplasmic"/>
    <property type="match status" value="1"/>
</dbReference>
<dbReference type="GO" id="GO:0005509">
    <property type="term" value="F:calcium ion binding"/>
    <property type="evidence" value="ECO:0007669"/>
    <property type="project" value="InterPro"/>
</dbReference>